<dbReference type="EMBL" id="CP144750">
    <property type="protein sequence ID" value="WVZ80773.1"/>
    <property type="molecule type" value="Genomic_DNA"/>
</dbReference>
<reference evidence="1 2" key="1">
    <citation type="submission" date="2024-02" db="EMBL/GenBank/DDBJ databases">
        <title>High-quality chromosome-scale genome assembly of Pensacola bahiagrass (Paspalum notatum Flugge var. saurae).</title>
        <authorList>
            <person name="Vega J.M."/>
            <person name="Podio M."/>
            <person name="Orjuela J."/>
            <person name="Siena L.A."/>
            <person name="Pessino S.C."/>
            <person name="Combes M.C."/>
            <person name="Mariac C."/>
            <person name="Albertini E."/>
            <person name="Pupilli F."/>
            <person name="Ortiz J.P.A."/>
            <person name="Leblanc O."/>
        </authorList>
    </citation>
    <scope>NUCLEOTIDE SEQUENCE [LARGE SCALE GENOMIC DNA]</scope>
    <source>
        <strain evidence="1">R1</strain>
        <tissue evidence="1">Leaf</tissue>
    </source>
</reference>
<evidence type="ECO:0000313" key="1">
    <source>
        <dbReference type="EMBL" id="WVZ80773.1"/>
    </source>
</evidence>
<accession>A0AAQ3X037</accession>
<dbReference type="PANTHER" id="PTHR11439:SF496">
    <property type="entry name" value="RNA-DIRECTED DNA POLYMERASE"/>
    <property type="match status" value="1"/>
</dbReference>
<gene>
    <name evidence="1" type="ORF">U9M48_028226</name>
</gene>
<evidence type="ECO:0000313" key="2">
    <source>
        <dbReference type="Proteomes" id="UP001341281"/>
    </source>
</evidence>
<dbReference type="CDD" id="cd09272">
    <property type="entry name" value="RNase_HI_RT_Ty1"/>
    <property type="match status" value="1"/>
</dbReference>
<organism evidence="1 2">
    <name type="scientific">Paspalum notatum var. saurae</name>
    <dbReference type="NCBI Taxonomy" id="547442"/>
    <lineage>
        <taxon>Eukaryota</taxon>
        <taxon>Viridiplantae</taxon>
        <taxon>Streptophyta</taxon>
        <taxon>Embryophyta</taxon>
        <taxon>Tracheophyta</taxon>
        <taxon>Spermatophyta</taxon>
        <taxon>Magnoliopsida</taxon>
        <taxon>Liliopsida</taxon>
        <taxon>Poales</taxon>
        <taxon>Poaceae</taxon>
        <taxon>PACMAD clade</taxon>
        <taxon>Panicoideae</taxon>
        <taxon>Andropogonodae</taxon>
        <taxon>Paspaleae</taxon>
        <taxon>Paspalinae</taxon>
        <taxon>Paspalum</taxon>
    </lineage>
</organism>
<protein>
    <recommendedName>
        <fullName evidence="3">Gag/pol protein</fullName>
    </recommendedName>
</protein>
<dbReference type="Proteomes" id="UP001341281">
    <property type="component" value="Chromosome 06"/>
</dbReference>
<proteinExistence type="predicted"/>
<dbReference type="PANTHER" id="PTHR11439">
    <property type="entry name" value="GAG-POL-RELATED RETROTRANSPOSON"/>
    <property type="match status" value="1"/>
</dbReference>
<sequence>MSEIPYASMIRSIMYAMICTCLDVSFALSVTRRYQSCLGEDHWIAVMNILKYMRRTKDTFLEHGGKEELVVKGYTDAGFLTDKDYSISQTGSYSASIVERLVGRVPNTVADSATEAEYIAASEAAKEAVWIRKFVSELVLFQALHAHWTFTVIISVPLHKLRNLARSHQKSKHIFRRYHLIREIIDRGDVKICKVHTDLNVADPLTKPLPQSKFEAHKKAMGIGYLS</sequence>
<evidence type="ECO:0008006" key="3">
    <source>
        <dbReference type="Google" id="ProtNLM"/>
    </source>
</evidence>
<dbReference type="AlphaFoldDB" id="A0AAQ3X037"/>
<name>A0AAQ3X037_PASNO</name>
<keyword evidence="2" id="KW-1185">Reference proteome</keyword>